<dbReference type="OrthoDB" id="9935637at2759"/>
<organism evidence="3 4">
    <name type="scientific">Lepisosteus oculatus</name>
    <name type="common">Spotted gar</name>
    <dbReference type="NCBI Taxonomy" id="7918"/>
    <lineage>
        <taxon>Eukaryota</taxon>
        <taxon>Metazoa</taxon>
        <taxon>Chordata</taxon>
        <taxon>Craniata</taxon>
        <taxon>Vertebrata</taxon>
        <taxon>Euteleostomi</taxon>
        <taxon>Actinopterygii</taxon>
        <taxon>Neopterygii</taxon>
        <taxon>Holostei</taxon>
        <taxon>Semionotiformes</taxon>
        <taxon>Lepisosteidae</taxon>
        <taxon>Lepisosteus</taxon>
    </lineage>
</organism>
<feature type="compositionally biased region" description="Low complexity" evidence="2">
    <location>
        <begin position="7"/>
        <end position="21"/>
    </location>
</feature>
<reference evidence="3" key="3">
    <citation type="submission" date="2025-09" db="UniProtKB">
        <authorList>
            <consortium name="Ensembl"/>
        </authorList>
    </citation>
    <scope>IDENTIFICATION</scope>
</reference>
<evidence type="ECO:0000313" key="4">
    <source>
        <dbReference type="Proteomes" id="UP000018468"/>
    </source>
</evidence>
<dbReference type="GeneID" id="102697930"/>
<dbReference type="GO" id="GO:0003677">
    <property type="term" value="F:DNA binding"/>
    <property type="evidence" value="ECO:0000318"/>
    <property type="project" value="GO_Central"/>
</dbReference>
<dbReference type="Ensembl" id="ENSLOCT00000004263.1">
    <property type="protein sequence ID" value="ENSLOCP00000004255.1"/>
    <property type="gene ID" value="ENSLOCG00000003591.1"/>
</dbReference>
<dbReference type="Bgee" id="ENSLOCG00000003591">
    <property type="expression patterns" value="Expressed in ovary and 13 other cell types or tissues"/>
</dbReference>
<dbReference type="Proteomes" id="UP000018468">
    <property type="component" value="Linkage group LG3"/>
</dbReference>
<comment type="similarity">
    <text evidence="1">Belongs to the BCLAF1/THRAP3 family.</text>
</comment>
<reference evidence="3" key="2">
    <citation type="submission" date="2025-08" db="UniProtKB">
        <authorList>
            <consortium name="Ensembl"/>
        </authorList>
    </citation>
    <scope>IDENTIFICATION</scope>
</reference>
<feature type="compositionally biased region" description="Basic and acidic residues" evidence="2">
    <location>
        <begin position="277"/>
        <end position="304"/>
    </location>
</feature>
<dbReference type="AlphaFoldDB" id="W5M797"/>
<dbReference type="InParanoid" id="W5M797"/>
<dbReference type="Pfam" id="PF15440">
    <property type="entry name" value="THRAP3_BCLAF1"/>
    <property type="match status" value="1"/>
</dbReference>
<feature type="region of interest" description="Disordered" evidence="2">
    <location>
        <begin position="1"/>
        <end position="517"/>
    </location>
</feature>
<dbReference type="GeneTree" id="ENSGT00940000167218"/>
<evidence type="ECO:0000313" key="3">
    <source>
        <dbReference type="Ensembl" id="ENSLOCP00000004255.1"/>
    </source>
</evidence>
<protein>
    <recommendedName>
        <fullName evidence="5">BCLAF1 and THRAP3 family member 3</fullName>
    </recommendedName>
</protein>
<evidence type="ECO:0008006" key="5">
    <source>
        <dbReference type="Google" id="ProtNLM"/>
    </source>
</evidence>
<name>W5M797_LEPOC</name>
<dbReference type="eggNOG" id="ENOG502S4TN">
    <property type="taxonomic scope" value="Eukaryota"/>
</dbReference>
<reference evidence="4" key="1">
    <citation type="submission" date="2011-12" db="EMBL/GenBank/DDBJ databases">
        <title>The Draft Genome of Lepisosteus oculatus.</title>
        <authorList>
            <consortium name="The Broad Institute Genome Assembly &amp; Analysis Group"/>
            <consortium name="Computational R&amp;D Group"/>
            <consortium name="and Sequencing Platform"/>
            <person name="Di Palma F."/>
            <person name="Alfoldi J."/>
            <person name="Johnson J."/>
            <person name="Berlin A."/>
            <person name="Gnerre S."/>
            <person name="Jaffe D."/>
            <person name="MacCallum I."/>
            <person name="Young S."/>
            <person name="Walker B.J."/>
            <person name="Lander E.S."/>
            <person name="Lindblad-Toh K."/>
        </authorList>
    </citation>
    <scope>NUCLEOTIDE SEQUENCE [LARGE SCALE GENOMIC DNA]</scope>
</reference>
<accession>W5M797</accession>
<keyword evidence="4" id="KW-1185">Reference proteome</keyword>
<dbReference type="PANTHER" id="PTHR15268">
    <property type="entry name" value="THRAP3/BCLAF1"/>
    <property type="match status" value="1"/>
</dbReference>
<feature type="compositionally biased region" description="Basic and acidic residues" evidence="2">
    <location>
        <begin position="311"/>
        <end position="355"/>
    </location>
</feature>
<dbReference type="GO" id="GO:0003712">
    <property type="term" value="F:transcription coregulator activity"/>
    <property type="evidence" value="ECO:0000318"/>
    <property type="project" value="GO_Central"/>
</dbReference>
<dbReference type="HOGENOM" id="CLU_366783_0_0_1"/>
<feature type="compositionally biased region" description="Basic and acidic residues" evidence="2">
    <location>
        <begin position="120"/>
        <end position="129"/>
    </location>
</feature>
<feature type="compositionally biased region" description="Basic and acidic residues" evidence="2">
    <location>
        <begin position="485"/>
        <end position="504"/>
    </location>
</feature>
<feature type="compositionally biased region" description="Basic and acidic residues" evidence="2">
    <location>
        <begin position="24"/>
        <end position="52"/>
    </location>
</feature>
<feature type="compositionally biased region" description="Basic and acidic residues" evidence="2">
    <location>
        <begin position="195"/>
        <end position="205"/>
    </location>
</feature>
<sequence>MSRPHSRSPGYPRRPSSLYRRSPGRGEGRGDLSEYPKDGFAEFKQHQGRRDQWANPRGRGFGQMGAGASYRGHRRQYGDGPPVMGIRQAEPDAGGRPVALKRSRSPRPQRGSPACQWRSPLREYPDHRGRSPLRQFPDQRHHSPLRQYPDHRHHSPLRQYPDHRGRSPLRQYPNHRGHSQFHAPNINKRPGPQNEYRRFAGERRVPSPRRFHGHSDGRRSPPLEAVSRSGPSGPAWEVDPCQPIPPAVHRRWHYQDSAPGVVGSHSPRHDRKRPRVRSSDRSPQADKWTERMHPGHFGSQDRKLSVSPQRDPQEFHGRSSYAERCREEPRYKERGLSADIEARRSEKRERRRSLDRPPFAAEASGGQARGGRGGSDGSRRSRQEPCEAEDDMRRKKEYGHQYPQDVPGERRHKPRNYENRDKGIFGAPPNRQSPLVRGRMQQDGATPHLKPSRPARPVHGTNGDVDLRLPVADHPRGKLPPGEHSAARGEVPEDRGRRQGEGEFSRSPPGNLRNRPNETLTIKVDMSHSMAQSRLSSYSSDRQLSLDLVHVRRPYPDLPVKSNGGSPGQRPVGSGDFAQEIITLVHQVKESYCKDKGITLNDRFSSILGSGSQDEEWPNESLRIDRRIDLSLSELKVQKINRDIRNLKTTSRQIIDPNDLRHDLERRRQERRLGSDERRFPAGSFPEHQMFPARRDSDFRRENAEERHFPRSDLAGNSMHGQTGPAMNIRWKKPGFVRVGLSIQNKYRRLQAVRQRRANL</sequence>
<feature type="compositionally biased region" description="Basic and acidic residues" evidence="2">
    <location>
        <begin position="658"/>
        <end position="680"/>
    </location>
</feature>
<dbReference type="EMBL" id="AHAT01003216">
    <property type="status" value="NOT_ANNOTATED_CDS"/>
    <property type="molecule type" value="Genomic_DNA"/>
</dbReference>
<feature type="compositionally biased region" description="Basic residues" evidence="2">
    <location>
        <begin position="266"/>
        <end position="276"/>
    </location>
</feature>
<feature type="compositionally biased region" description="Gly residues" evidence="2">
    <location>
        <begin position="367"/>
        <end position="376"/>
    </location>
</feature>
<dbReference type="PANTHER" id="PTHR15268:SF17">
    <property type="entry name" value="BCLAF1 AND THRAP3 FAMILY MEMBER 3"/>
    <property type="match status" value="1"/>
</dbReference>
<feature type="compositionally biased region" description="Basic and acidic residues" evidence="2">
    <location>
        <begin position="465"/>
        <end position="476"/>
    </location>
</feature>
<evidence type="ECO:0000256" key="2">
    <source>
        <dbReference type="SAM" id="MobiDB-lite"/>
    </source>
</evidence>
<dbReference type="InterPro" id="IPR029199">
    <property type="entry name" value="THRAP3_BCLAF1"/>
</dbReference>
<dbReference type="STRING" id="7918.ENSLOCP00000004255"/>
<dbReference type="GO" id="GO:0045944">
    <property type="term" value="P:positive regulation of transcription by RNA polymerase II"/>
    <property type="evidence" value="ECO:0000318"/>
    <property type="project" value="GO_Central"/>
</dbReference>
<proteinExistence type="inferred from homology"/>
<feature type="region of interest" description="Disordered" evidence="2">
    <location>
        <begin position="658"/>
        <end position="690"/>
    </location>
</feature>
<dbReference type="GO" id="GO:0016592">
    <property type="term" value="C:mediator complex"/>
    <property type="evidence" value="ECO:0000318"/>
    <property type="project" value="GO_Central"/>
</dbReference>
<evidence type="ECO:0000256" key="1">
    <source>
        <dbReference type="ARBA" id="ARBA00006481"/>
    </source>
</evidence>
<dbReference type="OMA" id="EHDHGIT"/>